<protein>
    <submittedName>
        <fullName evidence="1">Acetyl xylan esterase</fullName>
    </submittedName>
</protein>
<reference evidence="1 2" key="1">
    <citation type="journal article" date="2018" name="Mol. Biol. Evol.">
        <title>Broad Genomic Sampling Reveals a Smut Pathogenic Ancestry of the Fungal Clade Ustilaginomycotina.</title>
        <authorList>
            <person name="Kijpornyongpan T."/>
            <person name="Mondo S.J."/>
            <person name="Barry K."/>
            <person name="Sandor L."/>
            <person name="Lee J."/>
            <person name="Lipzen A."/>
            <person name="Pangilinan J."/>
            <person name="LaButti K."/>
            <person name="Hainaut M."/>
            <person name="Henrissat B."/>
            <person name="Grigoriev I.V."/>
            <person name="Spatafora J.W."/>
            <person name="Aime M.C."/>
        </authorList>
    </citation>
    <scope>NUCLEOTIDE SEQUENCE [LARGE SCALE GENOMIC DNA]</scope>
    <source>
        <strain evidence="1 2">SA 807</strain>
    </source>
</reference>
<sequence>MKPNLSFLLAAIASLPMLAFSRVLERRYSSTLEPVPGFSPNPTNVPMYLYKPTSFKAGNPVILVVHYCGGSAQAMFGNLPDLPTLADERGILLIYPDSPHLEDHCWDVSSKETLTHDGGGDSTSLKNMVDYAQATYKASEELVYVMGISSGAMMTQVLSATYPNVFRAAAAYSGVPAGCFASPTGLVDAWNPDCAQGKIIKTAKEWGDIARAMYPQYSSRRPRMQLFHGTADDVLLYQDHLEAVKQWSDVLQVDLETPTSVRDNWPSQGLTTTEYGNELVRVVGNGIGHNFPANMTLTLDFFGIL</sequence>
<accession>A0ACD0P490</accession>
<keyword evidence="2" id="KW-1185">Reference proteome</keyword>
<evidence type="ECO:0000313" key="1">
    <source>
        <dbReference type="EMBL" id="PWN52958.1"/>
    </source>
</evidence>
<organism evidence="1 2">
    <name type="scientific">Violaceomyces palustris</name>
    <dbReference type="NCBI Taxonomy" id="1673888"/>
    <lineage>
        <taxon>Eukaryota</taxon>
        <taxon>Fungi</taxon>
        <taxon>Dikarya</taxon>
        <taxon>Basidiomycota</taxon>
        <taxon>Ustilaginomycotina</taxon>
        <taxon>Ustilaginomycetes</taxon>
        <taxon>Violaceomycetales</taxon>
        <taxon>Violaceomycetaceae</taxon>
        <taxon>Violaceomyces</taxon>
    </lineage>
</organism>
<proteinExistence type="predicted"/>
<dbReference type="Proteomes" id="UP000245626">
    <property type="component" value="Unassembled WGS sequence"/>
</dbReference>
<gene>
    <name evidence="1" type="ORF">IE53DRAFT_373284</name>
</gene>
<evidence type="ECO:0000313" key="2">
    <source>
        <dbReference type="Proteomes" id="UP000245626"/>
    </source>
</evidence>
<dbReference type="EMBL" id="KZ819749">
    <property type="protein sequence ID" value="PWN52958.1"/>
    <property type="molecule type" value="Genomic_DNA"/>
</dbReference>
<name>A0ACD0P490_9BASI</name>